<keyword evidence="1" id="KW-0175">Coiled coil</keyword>
<gene>
    <name evidence="2" type="ORF">RhiirA4_457471</name>
</gene>
<proteinExistence type="predicted"/>
<dbReference type="AlphaFoldDB" id="A0A2I1GA15"/>
<evidence type="ECO:0000313" key="2">
    <source>
        <dbReference type="EMBL" id="PKY43474.1"/>
    </source>
</evidence>
<dbReference type="EMBL" id="LLXI01000256">
    <property type="protein sequence ID" value="PKY43474.1"/>
    <property type="molecule type" value="Genomic_DNA"/>
</dbReference>
<reference evidence="2 3" key="1">
    <citation type="submission" date="2015-10" db="EMBL/GenBank/DDBJ databases">
        <title>Genome analyses suggest a sexual origin of heterokaryosis in a supposedly ancient asexual fungus.</title>
        <authorList>
            <person name="Ropars J."/>
            <person name="Sedzielewska K."/>
            <person name="Noel J."/>
            <person name="Charron P."/>
            <person name="Farinelli L."/>
            <person name="Marton T."/>
            <person name="Kruger M."/>
            <person name="Pelin A."/>
            <person name="Brachmann A."/>
            <person name="Corradi N."/>
        </authorList>
    </citation>
    <scope>NUCLEOTIDE SEQUENCE [LARGE SCALE GENOMIC DNA]</scope>
    <source>
        <strain evidence="2 3">A4</strain>
    </source>
</reference>
<organism evidence="2 3">
    <name type="scientific">Rhizophagus irregularis</name>
    <dbReference type="NCBI Taxonomy" id="588596"/>
    <lineage>
        <taxon>Eukaryota</taxon>
        <taxon>Fungi</taxon>
        <taxon>Fungi incertae sedis</taxon>
        <taxon>Mucoromycota</taxon>
        <taxon>Glomeromycotina</taxon>
        <taxon>Glomeromycetes</taxon>
        <taxon>Glomerales</taxon>
        <taxon>Glomeraceae</taxon>
        <taxon>Rhizophagus</taxon>
    </lineage>
</organism>
<feature type="coiled-coil region" evidence="1">
    <location>
        <begin position="25"/>
        <end position="52"/>
    </location>
</feature>
<sequence length="185" mass="21728">MTKENYEIQTKLDKIIRMITDSQIEQRIKDRYRHLEEDIENIKKKVATHYEEWTRNRDIKLELIEDEEWSALLVYYLPQVQVRRKNEAIKETHNAGIGGITYSPSYCLRVPLRTSILQPQGWRANVDLKPILNLNVALSYISKYAITMKSSKMLLDILEDAVVDDENDLDFENPDDNENDVRSIG</sequence>
<protein>
    <submittedName>
        <fullName evidence="2">Uncharacterized protein</fullName>
    </submittedName>
</protein>
<keyword evidence="3" id="KW-1185">Reference proteome</keyword>
<evidence type="ECO:0000313" key="3">
    <source>
        <dbReference type="Proteomes" id="UP000234323"/>
    </source>
</evidence>
<comment type="caution">
    <text evidence="2">The sequence shown here is derived from an EMBL/GenBank/DDBJ whole genome shotgun (WGS) entry which is preliminary data.</text>
</comment>
<accession>A0A2I1GA15</accession>
<dbReference type="VEuPathDB" id="FungiDB:RhiirFUN_022436"/>
<dbReference type="VEuPathDB" id="FungiDB:FUN_017096"/>
<dbReference type="Proteomes" id="UP000234323">
    <property type="component" value="Unassembled WGS sequence"/>
</dbReference>
<name>A0A2I1GA15_9GLOM</name>
<evidence type="ECO:0000256" key="1">
    <source>
        <dbReference type="SAM" id="Coils"/>
    </source>
</evidence>